<reference evidence="1 2" key="1">
    <citation type="submission" date="2019-02" db="EMBL/GenBank/DDBJ databases">
        <authorList>
            <person name="Frampton R.A."/>
            <person name="Wojtus J.K."/>
            <person name="Fineran P.C."/>
            <person name="Hendrickson H.L."/>
        </authorList>
    </citation>
    <scope>NUCLEOTIDE SEQUENCE [LARGE SCALE GENOMIC DNA]</scope>
</reference>
<gene>
    <name evidence="1" type="ORF">PSA21_274</name>
</gene>
<name>A0A481W4S0_9CAUD</name>
<dbReference type="Proteomes" id="UP000294134">
    <property type="component" value="Segment"/>
</dbReference>
<protein>
    <submittedName>
        <fullName evidence="1">Uncharacterized protein</fullName>
    </submittedName>
</protein>
<evidence type="ECO:0000313" key="1">
    <source>
        <dbReference type="EMBL" id="QBJ02800.1"/>
    </source>
</evidence>
<sequence length="151" mass="17289">MAKKKPATTVRIEFVGTGIVIENVIFKSIPLMPGMTQYAHIEQKGNSWLFLHTEGMLFDELCGENETRVLRSFTKEPTPRSKTLTLPIVCLMTADDRPLAVTRYTVLTAMNANKFYFLDELPDHTFRICHETKWFPGTLHEQVTAIKITKE</sequence>
<keyword evidence="2" id="KW-1185">Reference proteome</keyword>
<organism evidence="1 2">
    <name type="scientific">Pseudomonas phage Psa21</name>
    <dbReference type="NCBI Taxonomy" id="2530023"/>
    <lineage>
        <taxon>Viruses</taxon>
        <taxon>Duplodnaviria</taxon>
        <taxon>Heunggongvirae</taxon>
        <taxon>Uroviricota</taxon>
        <taxon>Caudoviricetes</taxon>
        <taxon>Chimalliviridae</taxon>
        <taxon>Tepukevirus</taxon>
        <taxon>Tepukevirus Psa21</taxon>
    </lineage>
</organism>
<dbReference type="EMBL" id="MK552327">
    <property type="protein sequence ID" value="QBJ02800.1"/>
    <property type="molecule type" value="Genomic_DNA"/>
</dbReference>
<proteinExistence type="predicted"/>
<evidence type="ECO:0000313" key="2">
    <source>
        <dbReference type="Proteomes" id="UP000294134"/>
    </source>
</evidence>
<accession>A0A481W4S0</accession>